<dbReference type="PROSITE" id="PS50987">
    <property type="entry name" value="HTH_ARSR_2"/>
    <property type="match status" value="1"/>
</dbReference>
<keyword evidence="6" id="KW-1185">Reference proteome</keyword>
<dbReference type="InterPro" id="IPR036388">
    <property type="entry name" value="WH-like_DNA-bd_sf"/>
</dbReference>
<keyword evidence="3" id="KW-0804">Transcription</keyword>
<evidence type="ECO:0000256" key="3">
    <source>
        <dbReference type="ARBA" id="ARBA00023163"/>
    </source>
</evidence>
<dbReference type="Pfam" id="PF12840">
    <property type="entry name" value="HTH_20"/>
    <property type="match status" value="1"/>
</dbReference>
<dbReference type="CDD" id="cd00090">
    <property type="entry name" value="HTH_ARSR"/>
    <property type="match status" value="1"/>
</dbReference>
<gene>
    <name evidence="5" type="ORF">BJN45_08910</name>
</gene>
<organism evidence="5 6">
    <name type="scientific">Azonexus hydrophilus</name>
    <dbReference type="NCBI Taxonomy" id="418702"/>
    <lineage>
        <taxon>Bacteria</taxon>
        <taxon>Pseudomonadati</taxon>
        <taxon>Pseudomonadota</taxon>
        <taxon>Betaproteobacteria</taxon>
        <taxon>Rhodocyclales</taxon>
        <taxon>Azonexaceae</taxon>
        <taxon>Azonexus</taxon>
    </lineage>
</organism>
<dbReference type="PANTHER" id="PTHR43132:SF2">
    <property type="entry name" value="ARSENICAL RESISTANCE OPERON REPRESSOR ARSR-RELATED"/>
    <property type="match status" value="1"/>
</dbReference>
<evidence type="ECO:0000256" key="2">
    <source>
        <dbReference type="ARBA" id="ARBA00023125"/>
    </source>
</evidence>
<dbReference type="GO" id="GO:0003677">
    <property type="term" value="F:DNA binding"/>
    <property type="evidence" value="ECO:0007669"/>
    <property type="project" value="UniProtKB-KW"/>
</dbReference>
<dbReference type="PRINTS" id="PR00778">
    <property type="entry name" value="HTHARSR"/>
</dbReference>
<dbReference type="RefSeq" id="WP_076094359.1">
    <property type="nucleotide sequence ID" value="NZ_MTHD01000003.1"/>
</dbReference>
<keyword evidence="1" id="KW-0805">Transcription regulation</keyword>
<dbReference type="Gene3D" id="1.10.10.10">
    <property type="entry name" value="Winged helix-like DNA-binding domain superfamily/Winged helix DNA-binding domain"/>
    <property type="match status" value="1"/>
</dbReference>
<accession>A0A1R1I4J8</accession>
<sequence>MDIELATNALKALAHETRLRIFRRLVQAGPEGLCVADLAGHLNAEANGSFSFHLKELSNAGLIRSRQASRFIYYSANYPAMNELLGYLTDHCCAGEPCGEQEHVCATTENT</sequence>
<dbReference type="Proteomes" id="UP000187526">
    <property type="component" value="Unassembled WGS sequence"/>
</dbReference>
<dbReference type="InterPro" id="IPR051011">
    <property type="entry name" value="Metal_resp_trans_reg"/>
</dbReference>
<dbReference type="NCBIfam" id="NF033788">
    <property type="entry name" value="HTH_metalloreg"/>
    <property type="match status" value="1"/>
</dbReference>
<evidence type="ECO:0000313" key="5">
    <source>
        <dbReference type="EMBL" id="OMG53559.1"/>
    </source>
</evidence>
<dbReference type="InterPro" id="IPR011991">
    <property type="entry name" value="ArsR-like_HTH"/>
</dbReference>
<name>A0A1R1I4J8_9RHOO</name>
<dbReference type="InterPro" id="IPR001845">
    <property type="entry name" value="HTH_ArsR_DNA-bd_dom"/>
</dbReference>
<dbReference type="STRING" id="418702.BJN45_08910"/>
<keyword evidence="2" id="KW-0238">DNA-binding</keyword>
<feature type="domain" description="HTH arsR-type" evidence="4">
    <location>
        <begin position="1"/>
        <end position="96"/>
    </location>
</feature>
<dbReference type="InterPro" id="IPR036390">
    <property type="entry name" value="WH_DNA-bd_sf"/>
</dbReference>
<dbReference type="OrthoDB" id="5297460at2"/>
<dbReference type="EMBL" id="MTHD01000003">
    <property type="protein sequence ID" value="OMG53559.1"/>
    <property type="molecule type" value="Genomic_DNA"/>
</dbReference>
<protein>
    <submittedName>
        <fullName evidence="5">Transcriptional regulator</fullName>
    </submittedName>
</protein>
<dbReference type="GO" id="GO:0003700">
    <property type="term" value="F:DNA-binding transcription factor activity"/>
    <property type="evidence" value="ECO:0007669"/>
    <property type="project" value="InterPro"/>
</dbReference>
<dbReference type="PANTHER" id="PTHR43132">
    <property type="entry name" value="ARSENICAL RESISTANCE OPERON REPRESSOR ARSR-RELATED"/>
    <property type="match status" value="1"/>
</dbReference>
<evidence type="ECO:0000259" key="4">
    <source>
        <dbReference type="PROSITE" id="PS50987"/>
    </source>
</evidence>
<dbReference type="AlphaFoldDB" id="A0A1R1I4J8"/>
<evidence type="ECO:0000256" key="1">
    <source>
        <dbReference type="ARBA" id="ARBA00023015"/>
    </source>
</evidence>
<proteinExistence type="predicted"/>
<dbReference type="SMART" id="SM00418">
    <property type="entry name" value="HTH_ARSR"/>
    <property type="match status" value="1"/>
</dbReference>
<reference evidence="5 6" key="1">
    <citation type="submission" date="2016-10" db="EMBL/GenBank/DDBJ databases">
        <title>Alkaliphiles isolated from bioreactors.</title>
        <authorList>
            <person name="Salah Z."/>
            <person name="Rout S.P."/>
            <person name="Humphreys P.N."/>
        </authorList>
    </citation>
    <scope>NUCLEOTIDE SEQUENCE [LARGE SCALE GENOMIC DNA]</scope>
    <source>
        <strain evidence="5 6">ZS02</strain>
    </source>
</reference>
<comment type="caution">
    <text evidence="5">The sequence shown here is derived from an EMBL/GenBank/DDBJ whole genome shotgun (WGS) entry which is preliminary data.</text>
</comment>
<dbReference type="SUPFAM" id="SSF46785">
    <property type="entry name" value="Winged helix' DNA-binding domain"/>
    <property type="match status" value="1"/>
</dbReference>
<evidence type="ECO:0000313" key="6">
    <source>
        <dbReference type="Proteomes" id="UP000187526"/>
    </source>
</evidence>